<dbReference type="eggNOG" id="KOG4651">
    <property type="taxonomic scope" value="Eukaryota"/>
</dbReference>
<dbReference type="PANTHER" id="PTHR22900:SF5">
    <property type="entry name" value="PROTEIN CBG14245"/>
    <property type="match status" value="1"/>
</dbReference>
<dbReference type="Pfam" id="PF03567">
    <property type="entry name" value="Sulfotransfer_2"/>
    <property type="match status" value="1"/>
</dbReference>
<dbReference type="GO" id="GO:0016020">
    <property type="term" value="C:membrane"/>
    <property type="evidence" value="ECO:0007669"/>
    <property type="project" value="InterPro"/>
</dbReference>
<dbReference type="PANTHER" id="PTHR22900">
    <property type="entry name" value="PROTEIN CBG14245-RELATED"/>
    <property type="match status" value="1"/>
</dbReference>
<dbReference type="WBParaSite" id="BXY_0465500.1">
    <property type="protein sequence ID" value="BXY_0465500.1"/>
    <property type="gene ID" value="BXY_0465500"/>
</dbReference>
<organism evidence="1 2">
    <name type="scientific">Bursaphelenchus xylophilus</name>
    <name type="common">Pinewood nematode worm</name>
    <name type="synonym">Aphelenchoides xylophilus</name>
    <dbReference type="NCBI Taxonomy" id="6326"/>
    <lineage>
        <taxon>Eukaryota</taxon>
        <taxon>Metazoa</taxon>
        <taxon>Ecdysozoa</taxon>
        <taxon>Nematoda</taxon>
        <taxon>Chromadorea</taxon>
        <taxon>Rhabditida</taxon>
        <taxon>Tylenchina</taxon>
        <taxon>Tylenchomorpha</taxon>
        <taxon>Aphelenchoidea</taxon>
        <taxon>Aphelenchoididae</taxon>
        <taxon>Bursaphelenchus</taxon>
    </lineage>
</organism>
<reference evidence="2" key="1">
    <citation type="submission" date="2016-11" db="UniProtKB">
        <authorList>
            <consortium name="WormBaseParasite"/>
        </authorList>
    </citation>
    <scope>IDENTIFICATION</scope>
</reference>
<accession>A0A1I7RV94</accession>
<protein>
    <submittedName>
        <fullName evidence="2">Carbohydrate sulfotransferase</fullName>
    </submittedName>
</protein>
<dbReference type="GO" id="GO:0050650">
    <property type="term" value="P:chondroitin sulfate proteoglycan biosynthetic process"/>
    <property type="evidence" value="ECO:0007669"/>
    <property type="project" value="InterPro"/>
</dbReference>
<dbReference type="AlphaFoldDB" id="A0A1I7RV94"/>
<name>A0A1I7RV94_BURXY</name>
<sequence length="287" mass="33749">MSNMKYIMHQNKDPLPTQSAFGIHNSSEICSKADKGECAPEYIKLETRIRYTSKYNIAACIIQKSMSTVLQGVICYLRNEKAFERQKRHINELSRDRFCLHKNEANSMSKAIEGIIHESRVNKRVAKKIRKKTKKIVVVREPIERFLSGFVDKCIRKPFAKDYCNGCKANMTCFILAEYDRMLAQSRLKRLERSFEDRHFFPQTWRCDFDKHPIGTYEKIRYTTESHELFKRFKNVLNNVPEKSLSFIQKELELPTVHTTRESEARAYLEKRLLGSPFLMEYVAALL</sequence>
<evidence type="ECO:0000313" key="1">
    <source>
        <dbReference type="Proteomes" id="UP000095284"/>
    </source>
</evidence>
<evidence type="ECO:0000313" key="2">
    <source>
        <dbReference type="WBParaSite" id="BXY_0465500.1"/>
    </source>
</evidence>
<dbReference type="InterPro" id="IPR005331">
    <property type="entry name" value="Sulfotransferase"/>
</dbReference>
<dbReference type="GO" id="GO:1902884">
    <property type="term" value="P:positive regulation of response to oxidative stress"/>
    <property type="evidence" value="ECO:0007669"/>
    <property type="project" value="InterPro"/>
</dbReference>
<dbReference type="InterPro" id="IPR007669">
    <property type="entry name" value="Chst-1-like"/>
</dbReference>
<dbReference type="GO" id="GO:0047756">
    <property type="term" value="F:chondroitin 4-sulfotransferase activity"/>
    <property type="evidence" value="ECO:0007669"/>
    <property type="project" value="InterPro"/>
</dbReference>
<dbReference type="Proteomes" id="UP000095284">
    <property type="component" value="Unplaced"/>
</dbReference>
<proteinExistence type="predicted"/>